<name>A0AAP0PF36_9MAGN</name>
<comment type="caution">
    <text evidence="1">The sequence shown here is derived from an EMBL/GenBank/DDBJ whole genome shotgun (WGS) entry which is preliminary data.</text>
</comment>
<dbReference type="AlphaFoldDB" id="A0AAP0PF36"/>
<organism evidence="1 2">
    <name type="scientific">Stephania japonica</name>
    <dbReference type="NCBI Taxonomy" id="461633"/>
    <lineage>
        <taxon>Eukaryota</taxon>
        <taxon>Viridiplantae</taxon>
        <taxon>Streptophyta</taxon>
        <taxon>Embryophyta</taxon>
        <taxon>Tracheophyta</taxon>
        <taxon>Spermatophyta</taxon>
        <taxon>Magnoliopsida</taxon>
        <taxon>Ranunculales</taxon>
        <taxon>Menispermaceae</taxon>
        <taxon>Menispermoideae</taxon>
        <taxon>Cissampelideae</taxon>
        <taxon>Stephania</taxon>
    </lineage>
</organism>
<proteinExistence type="predicted"/>
<reference evidence="1 2" key="1">
    <citation type="submission" date="2024-01" db="EMBL/GenBank/DDBJ databases">
        <title>Genome assemblies of Stephania.</title>
        <authorList>
            <person name="Yang L."/>
        </authorList>
    </citation>
    <scope>NUCLEOTIDE SEQUENCE [LARGE SCALE GENOMIC DNA]</scope>
    <source>
        <strain evidence="1">QJT</strain>
        <tissue evidence="1">Leaf</tissue>
    </source>
</reference>
<dbReference type="EMBL" id="JBBNAE010000003">
    <property type="protein sequence ID" value="KAK9138310.1"/>
    <property type="molecule type" value="Genomic_DNA"/>
</dbReference>
<dbReference type="Proteomes" id="UP001417504">
    <property type="component" value="Unassembled WGS sequence"/>
</dbReference>
<accession>A0AAP0PF36</accession>
<evidence type="ECO:0000313" key="2">
    <source>
        <dbReference type="Proteomes" id="UP001417504"/>
    </source>
</evidence>
<keyword evidence="2" id="KW-1185">Reference proteome</keyword>
<protein>
    <submittedName>
        <fullName evidence="1">Uncharacterized protein</fullName>
    </submittedName>
</protein>
<evidence type="ECO:0000313" key="1">
    <source>
        <dbReference type="EMBL" id="KAK9138310.1"/>
    </source>
</evidence>
<gene>
    <name evidence="1" type="ORF">Sjap_008904</name>
</gene>
<sequence length="52" mass="6185">MERIQMNAETYLEIMTMLKIFHKTLKVEACLRQLTVKCDRGVTKWIISQKLT</sequence>